<evidence type="ECO:0000256" key="4">
    <source>
        <dbReference type="ARBA" id="ARBA00022989"/>
    </source>
</evidence>
<evidence type="ECO:0000256" key="1">
    <source>
        <dbReference type="ARBA" id="ARBA00004167"/>
    </source>
</evidence>
<dbReference type="PROSITE" id="PS00409">
    <property type="entry name" value="PROKAR_NTER_METHYL"/>
    <property type="match status" value="1"/>
</dbReference>
<dbReference type="InterPro" id="IPR045584">
    <property type="entry name" value="Pilin-like"/>
</dbReference>
<feature type="compositionally biased region" description="Polar residues" evidence="6">
    <location>
        <begin position="252"/>
        <end position="266"/>
    </location>
</feature>
<evidence type="ECO:0000256" key="3">
    <source>
        <dbReference type="ARBA" id="ARBA00022692"/>
    </source>
</evidence>
<comment type="subcellular location">
    <subcellularLocation>
        <location evidence="1">Membrane</location>
        <topology evidence="1">Single-pass membrane protein</topology>
    </subcellularLocation>
</comment>
<evidence type="ECO:0000256" key="7">
    <source>
        <dbReference type="SAM" id="Phobius"/>
    </source>
</evidence>
<comment type="caution">
    <text evidence="8">The sequence shown here is derived from an EMBL/GenBank/DDBJ whole genome shotgun (WGS) entry which is preliminary data.</text>
</comment>
<evidence type="ECO:0000256" key="6">
    <source>
        <dbReference type="SAM" id="MobiDB-lite"/>
    </source>
</evidence>
<dbReference type="PANTHER" id="PTHR30093:SF44">
    <property type="entry name" value="TYPE II SECRETION SYSTEM CORE PROTEIN G"/>
    <property type="match status" value="1"/>
</dbReference>
<evidence type="ECO:0000313" key="9">
    <source>
        <dbReference type="Proteomes" id="UP000179227"/>
    </source>
</evidence>
<protein>
    <recommendedName>
        <fullName evidence="10">Type II secretion system protein GspG C-terminal domain-containing protein</fullName>
    </recommendedName>
</protein>
<dbReference type="PANTHER" id="PTHR30093">
    <property type="entry name" value="GENERAL SECRETION PATHWAY PROTEIN G"/>
    <property type="match status" value="1"/>
</dbReference>
<keyword evidence="2" id="KW-0488">Methylation</keyword>
<evidence type="ECO:0000313" key="8">
    <source>
        <dbReference type="EMBL" id="OGE09988.1"/>
    </source>
</evidence>
<feature type="region of interest" description="Disordered" evidence="6">
    <location>
        <begin position="252"/>
        <end position="297"/>
    </location>
</feature>
<reference evidence="8 9" key="1">
    <citation type="journal article" date="2016" name="Nat. Commun.">
        <title>Thousands of microbial genomes shed light on interconnected biogeochemical processes in an aquifer system.</title>
        <authorList>
            <person name="Anantharaman K."/>
            <person name="Brown C.T."/>
            <person name="Hug L.A."/>
            <person name="Sharon I."/>
            <person name="Castelle C.J."/>
            <person name="Probst A.J."/>
            <person name="Thomas B.C."/>
            <person name="Singh A."/>
            <person name="Wilkins M.J."/>
            <person name="Karaoz U."/>
            <person name="Brodie E.L."/>
            <person name="Williams K.H."/>
            <person name="Hubbard S.S."/>
            <person name="Banfield J.F."/>
        </authorList>
    </citation>
    <scope>NUCLEOTIDE SEQUENCE [LARGE SCALE GENOMIC DNA]</scope>
</reference>
<dbReference type="EMBL" id="MFBS01000014">
    <property type="protein sequence ID" value="OGE09988.1"/>
    <property type="molecule type" value="Genomic_DNA"/>
</dbReference>
<dbReference type="STRING" id="1797729.A3A60_03890"/>
<evidence type="ECO:0008006" key="10">
    <source>
        <dbReference type="Google" id="ProtNLM"/>
    </source>
</evidence>
<feature type="region of interest" description="Disordered" evidence="6">
    <location>
        <begin position="378"/>
        <end position="404"/>
    </location>
</feature>
<dbReference type="Pfam" id="PF07963">
    <property type="entry name" value="N_methyl"/>
    <property type="match status" value="1"/>
</dbReference>
<sequence length="459" mass="49389">MCNADIELLIACHPTCPPKIYRRWKPWRRKATHGFTLIELLVVIAILGILAAAVMVAINPGKRLAQARDSQRKSELGVLARTLQGYYVDKFAYPNPDPPGSDFMADSTEGPDWIPNLRPDYLKNIPKDPKQAGVFVYLAGLFKTIFLETFQNIPTDVAAQSGTFPTVMATNTSQEAGETTNHTVLLPFGGVTAGDLLVVYFALARKETITWPVGWTQFFNGASGQIGNELVRLAGAWRKADGSEGLSIIVTSQSGTPRRSAHQSYRISGAADPASLPPQASGLLGGTSTTPNPLSLSPTGGTKDYLWLPVAAAIDAPTFTTSPTSYTDLIAVISGSGIDHVSVGSARRELSADTEDPSTFTISSSKRWAAVTVAVYPAEPSPPPPSEEPSPSVEPSPSAEPSPTSSNFRYLYKIEDPGFQSFTLWAMLEDLDDSQIYNKPGAKCPRVPPLPEFNFCIGL</sequence>
<dbReference type="InterPro" id="IPR012902">
    <property type="entry name" value="N_methyl_site"/>
</dbReference>
<dbReference type="Proteomes" id="UP000179227">
    <property type="component" value="Unassembled WGS sequence"/>
</dbReference>
<name>A0A1F5I0P9_9BACT</name>
<proteinExistence type="predicted"/>
<keyword evidence="4 7" id="KW-1133">Transmembrane helix</keyword>
<evidence type="ECO:0000256" key="5">
    <source>
        <dbReference type="ARBA" id="ARBA00023136"/>
    </source>
</evidence>
<dbReference type="NCBIfam" id="TIGR02532">
    <property type="entry name" value="IV_pilin_GFxxxE"/>
    <property type="match status" value="1"/>
</dbReference>
<keyword evidence="3 7" id="KW-0812">Transmembrane</keyword>
<evidence type="ECO:0000256" key="2">
    <source>
        <dbReference type="ARBA" id="ARBA00022481"/>
    </source>
</evidence>
<dbReference type="AlphaFoldDB" id="A0A1F5I0P9"/>
<dbReference type="Gene3D" id="3.30.700.10">
    <property type="entry name" value="Glycoprotein, Type 4 Pilin"/>
    <property type="match status" value="1"/>
</dbReference>
<feature type="compositionally biased region" description="Pro residues" evidence="6">
    <location>
        <begin position="379"/>
        <end position="400"/>
    </location>
</feature>
<gene>
    <name evidence="8" type="ORF">A3A60_03890</name>
</gene>
<keyword evidence="5 7" id="KW-0472">Membrane</keyword>
<dbReference type="GO" id="GO:0016020">
    <property type="term" value="C:membrane"/>
    <property type="evidence" value="ECO:0007669"/>
    <property type="project" value="UniProtKB-SubCell"/>
</dbReference>
<organism evidence="8 9">
    <name type="scientific">Candidatus Curtissbacteria bacterium RIFCSPLOWO2_01_FULL_42_26</name>
    <dbReference type="NCBI Taxonomy" id="1797729"/>
    <lineage>
        <taxon>Bacteria</taxon>
        <taxon>Candidatus Curtissiibacteriota</taxon>
    </lineage>
</organism>
<accession>A0A1F5I0P9</accession>
<feature type="transmembrane region" description="Helical" evidence="7">
    <location>
        <begin position="35"/>
        <end position="58"/>
    </location>
</feature>
<feature type="compositionally biased region" description="Polar residues" evidence="6">
    <location>
        <begin position="286"/>
        <end position="297"/>
    </location>
</feature>
<dbReference type="SUPFAM" id="SSF54523">
    <property type="entry name" value="Pili subunits"/>
    <property type="match status" value="1"/>
</dbReference>